<keyword evidence="3" id="KW-1185">Reference proteome</keyword>
<evidence type="ECO:0000256" key="1">
    <source>
        <dbReference type="SAM" id="MobiDB-lite"/>
    </source>
</evidence>
<dbReference type="AlphaFoldDB" id="A0ABD0RHV0"/>
<dbReference type="Proteomes" id="UP001529510">
    <property type="component" value="Unassembled WGS sequence"/>
</dbReference>
<proteinExistence type="predicted"/>
<accession>A0ABD0RHV0</accession>
<protein>
    <submittedName>
        <fullName evidence="2">Uncharacterized protein</fullName>
    </submittedName>
</protein>
<comment type="caution">
    <text evidence="2">The sequence shown here is derived from an EMBL/GenBank/DDBJ whole genome shotgun (WGS) entry which is preliminary data.</text>
</comment>
<feature type="compositionally biased region" description="Polar residues" evidence="1">
    <location>
        <begin position="43"/>
        <end position="60"/>
    </location>
</feature>
<dbReference type="InterPro" id="IPR039911">
    <property type="entry name" value="JIP3/JIP4"/>
</dbReference>
<feature type="non-terminal residue" evidence="2">
    <location>
        <position position="1"/>
    </location>
</feature>
<dbReference type="PANTHER" id="PTHR13886">
    <property type="entry name" value="JNK/SAPK-ASSOCIATED PROTEIN"/>
    <property type="match status" value="1"/>
</dbReference>
<reference evidence="2 3" key="1">
    <citation type="submission" date="2024-05" db="EMBL/GenBank/DDBJ databases">
        <title>Genome sequencing and assembly of Indian major carp, Cirrhinus mrigala (Hamilton, 1822).</title>
        <authorList>
            <person name="Mohindra V."/>
            <person name="Chowdhury L.M."/>
            <person name="Lal K."/>
            <person name="Jena J.K."/>
        </authorList>
    </citation>
    <scope>NUCLEOTIDE SEQUENCE [LARGE SCALE GENOMIC DNA]</scope>
    <source>
        <strain evidence="2">CM1030</strain>
        <tissue evidence="2">Blood</tissue>
    </source>
</reference>
<name>A0ABD0RHV0_CIRMR</name>
<sequence>ANEKEDNRMKNVPVPVYCRPLVEKDPNRKLWCAAGVDLTGWKTTNQETATVKPSNGSDPLTSEDEGGDGKSEQSSPEKKK</sequence>
<feature type="non-terminal residue" evidence="2">
    <location>
        <position position="80"/>
    </location>
</feature>
<evidence type="ECO:0000313" key="3">
    <source>
        <dbReference type="Proteomes" id="UP001529510"/>
    </source>
</evidence>
<feature type="region of interest" description="Disordered" evidence="1">
    <location>
        <begin position="43"/>
        <end position="80"/>
    </location>
</feature>
<dbReference type="PANTHER" id="PTHR13886:SF3">
    <property type="entry name" value="C-JUN-AMINO-TERMINAL KINASE-INTERACTING PROTEIN 3"/>
    <property type="match status" value="1"/>
</dbReference>
<evidence type="ECO:0000313" key="2">
    <source>
        <dbReference type="EMBL" id="KAL0198039.1"/>
    </source>
</evidence>
<feature type="compositionally biased region" description="Basic and acidic residues" evidence="1">
    <location>
        <begin position="67"/>
        <end position="80"/>
    </location>
</feature>
<gene>
    <name evidence="2" type="ORF">M9458_006579</name>
</gene>
<dbReference type="EMBL" id="JAMKFB020000003">
    <property type="protein sequence ID" value="KAL0198039.1"/>
    <property type="molecule type" value="Genomic_DNA"/>
</dbReference>
<organism evidence="2 3">
    <name type="scientific">Cirrhinus mrigala</name>
    <name type="common">Mrigala</name>
    <dbReference type="NCBI Taxonomy" id="683832"/>
    <lineage>
        <taxon>Eukaryota</taxon>
        <taxon>Metazoa</taxon>
        <taxon>Chordata</taxon>
        <taxon>Craniata</taxon>
        <taxon>Vertebrata</taxon>
        <taxon>Euteleostomi</taxon>
        <taxon>Actinopterygii</taxon>
        <taxon>Neopterygii</taxon>
        <taxon>Teleostei</taxon>
        <taxon>Ostariophysi</taxon>
        <taxon>Cypriniformes</taxon>
        <taxon>Cyprinidae</taxon>
        <taxon>Labeoninae</taxon>
        <taxon>Labeonini</taxon>
        <taxon>Cirrhinus</taxon>
    </lineage>
</organism>